<reference evidence="1 2" key="1">
    <citation type="journal article" date="2015" name="Microbiome">
        <title>Genomic resolution of linkages in carbon, nitrogen, and sulfur cycling among widespread estuary sediment bacteria.</title>
        <authorList>
            <person name="Baker B.J."/>
            <person name="Lazar C.S."/>
            <person name="Teske A.P."/>
            <person name="Dick G.J."/>
        </authorList>
    </citation>
    <scope>NUCLEOTIDE SEQUENCE [LARGE SCALE GENOMIC DNA]</scope>
    <source>
        <strain evidence="1">DG_54_3</strain>
    </source>
</reference>
<evidence type="ECO:0000313" key="2">
    <source>
        <dbReference type="Proteomes" id="UP000051861"/>
    </source>
</evidence>
<comment type="caution">
    <text evidence="1">The sequence shown here is derived from an EMBL/GenBank/DDBJ whole genome shotgun (WGS) entry which is preliminary data.</text>
</comment>
<organism evidence="1 2">
    <name type="scientific">candidate division WOR-1 bacterium DG_54_3</name>
    <dbReference type="NCBI Taxonomy" id="1703775"/>
    <lineage>
        <taxon>Bacteria</taxon>
        <taxon>Bacillati</taxon>
        <taxon>Saganbacteria</taxon>
    </lineage>
</organism>
<name>A0A0S7Y4U9_UNCSA</name>
<accession>A0A0S7Y4U9</accession>
<evidence type="ECO:0000313" key="1">
    <source>
        <dbReference type="EMBL" id="KPJ69403.1"/>
    </source>
</evidence>
<dbReference type="Proteomes" id="UP000051861">
    <property type="component" value="Unassembled WGS sequence"/>
</dbReference>
<dbReference type="EMBL" id="LIZX01000025">
    <property type="protein sequence ID" value="KPJ69403.1"/>
    <property type="molecule type" value="Genomic_DNA"/>
</dbReference>
<dbReference type="AlphaFoldDB" id="A0A0S7Y4U9"/>
<sequence length="67" mass="7850">MSKKASGLGRYFIRLYEWAHKKFPYSMDCRPIYAEESIKEADFKNIKTKTMKLFGLPVEIVCGVKEK</sequence>
<proteinExistence type="predicted"/>
<gene>
    <name evidence="1" type="ORF">AMJ44_03970</name>
</gene>
<protein>
    <submittedName>
        <fullName evidence="1">Uncharacterized protein</fullName>
    </submittedName>
</protein>